<organism evidence="1 2">
    <name type="scientific">Nonomuraea marmarensis</name>
    <dbReference type="NCBI Taxonomy" id="3351344"/>
    <lineage>
        <taxon>Bacteria</taxon>
        <taxon>Bacillati</taxon>
        <taxon>Actinomycetota</taxon>
        <taxon>Actinomycetes</taxon>
        <taxon>Streptosporangiales</taxon>
        <taxon>Streptosporangiaceae</taxon>
        <taxon>Nonomuraea</taxon>
    </lineage>
</organism>
<proteinExistence type="predicted"/>
<protein>
    <submittedName>
        <fullName evidence="1">Uncharacterized protein</fullName>
    </submittedName>
</protein>
<gene>
    <name evidence="1" type="ORF">ACFLIM_15295</name>
</gene>
<evidence type="ECO:0000313" key="2">
    <source>
        <dbReference type="Proteomes" id="UP001603978"/>
    </source>
</evidence>
<dbReference type="RefSeq" id="WP_393165704.1">
    <property type="nucleotide sequence ID" value="NZ_JBICRM010000008.1"/>
</dbReference>
<comment type="caution">
    <text evidence="1">The sequence shown here is derived from an EMBL/GenBank/DDBJ whole genome shotgun (WGS) entry which is preliminary data.</text>
</comment>
<dbReference type="EMBL" id="JBICRM010000008">
    <property type="protein sequence ID" value="MFG1704555.1"/>
    <property type="molecule type" value="Genomic_DNA"/>
</dbReference>
<name>A0ABW7AB33_9ACTN</name>
<dbReference type="Proteomes" id="UP001603978">
    <property type="component" value="Unassembled WGS sequence"/>
</dbReference>
<keyword evidence="2" id="KW-1185">Reference proteome</keyword>
<accession>A0ABW7AB33</accession>
<sequence length="63" mass="6925">MGGGRATLGRCRTHRRYPIDFQPFTPGDLDARLTEAGLAVAGSTYRQDRQRYAVAATNRSPLS</sequence>
<evidence type="ECO:0000313" key="1">
    <source>
        <dbReference type="EMBL" id="MFG1704555.1"/>
    </source>
</evidence>
<reference evidence="1 2" key="1">
    <citation type="submission" date="2024-10" db="EMBL/GenBank/DDBJ databases">
        <authorList>
            <person name="Topkara A.R."/>
            <person name="Saygin H."/>
        </authorList>
    </citation>
    <scope>NUCLEOTIDE SEQUENCE [LARGE SCALE GENOMIC DNA]</scope>
    <source>
        <strain evidence="1 2">M3C6</strain>
    </source>
</reference>